<keyword evidence="2" id="KW-0560">Oxidoreductase</keyword>
<keyword evidence="3" id="KW-0520">NAD</keyword>
<dbReference type="InterPro" id="IPR036291">
    <property type="entry name" value="NAD(P)-bd_dom_sf"/>
</dbReference>
<sequence length="292" mass="29737">MHIGFIGLGVMGRAMALNLLRGGHQLAIWARRPESLQPLLAAGAVACATPAAVGQRSEVVFTMLTAGADVECVALGLDGLADGLAAASLLVDMSTIAPGMARSLAERLGERAIDMLDAPVSGGGQAAIAASLAIMVGGKAAVLERARPLLALLGKTIVHVGDNGAGQVAKACNQMIMVGAIQAIAEALHFSAAAGADPAKVRQALAGGSAGSRALEAMGGRMVDRDFAAGVEARLHHKDYGILMDEAYRLGVPLPLAAPVWQQLNALMAMGWGRSDTASLLRVLEASRRAAG</sequence>
<evidence type="ECO:0000259" key="6">
    <source>
        <dbReference type="Pfam" id="PF14833"/>
    </source>
</evidence>
<dbReference type="AlphaFoldDB" id="A0A369XNH3"/>
<evidence type="ECO:0000256" key="1">
    <source>
        <dbReference type="ARBA" id="ARBA00009080"/>
    </source>
</evidence>
<dbReference type="GO" id="GO:0016491">
    <property type="term" value="F:oxidoreductase activity"/>
    <property type="evidence" value="ECO:0007669"/>
    <property type="project" value="UniProtKB-KW"/>
</dbReference>
<dbReference type="GO" id="GO:0050661">
    <property type="term" value="F:NADP binding"/>
    <property type="evidence" value="ECO:0007669"/>
    <property type="project" value="InterPro"/>
</dbReference>
<proteinExistence type="inferred from homology"/>
<dbReference type="Proteomes" id="UP000253831">
    <property type="component" value="Unassembled WGS sequence"/>
</dbReference>
<name>A0A369XNH3_9PROT</name>
<dbReference type="EMBL" id="QPGA01000021">
    <property type="protein sequence ID" value="RDE50342.1"/>
    <property type="molecule type" value="Genomic_DNA"/>
</dbReference>
<dbReference type="SUPFAM" id="SSF51735">
    <property type="entry name" value="NAD(P)-binding Rossmann-fold domains"/>
    <property type="match status" value="1"/>
</dbReference>
<dbReference type="GO" id="GO:0016054">
    <property type="term" value="P:organic acid catabolic process"/>
    <property type="evidence" value="ECO:0007669"/>
    <property type="project" value="UniProtKB-ARBA"/>
</dbReference>
<accession>A0A369XNH3</accession>
<dbReference type="GO" id="GO:0051287">
    <property type="term" value="F:NAD binding"/>
    <property type="evidence" value="ECO:0007669"/>
    <property type="project" value="InterPro"/>
</dbReference>
<feature type="active site" evidence="4">
    <location>
        <position position="170"/>
    </location>
</feature>
<dbReference type="Pfam" id="PF03446">
    <property type="entry name" value="NAD_binding_2"/>
    <property type="match status" value="1"/>
</dbReference>
<dbReference type="InterPro" id="IPR008927">
    <property type="entry name" value="6-PGluconate_DH-like_C_sf"/>
</dbReference>
<dbReference type="Pfam" id="PF14833">
    <property type="entry name" value="NAD_binding_11"/>
    <property type="match status" value="1"/>
</dbReference>
<dbReference type="InterPro" id="IPR029154">
    <property type="entry name" value="HIBADH-like_NADP-bd"/>
</dbReference>
<evidence type="ECO:0000256" key="4">
    <source>
        <dbReference type="PIRSR" id="PIRSR000103-1"/>
    </source>
</evidence>
<feature type="domain" description="3-hydroxyisobutyrate dehydrogenase-like NAD-binding" evidence="6">
    <location>
        <begin position="164"/>
        <end position="284"/>
    </location>
</feature>
<evidence type="ECO:0000256" key="3">
    <source>
        <dbReference type="ARBA" id="ARBA00023027"/>
    </source>
</evidence>
<dbReference type="InterPro" id="IPR002204">
    <property type="entry name" value="3-OH-isobutyrate_DH-rel_CS"/>
</dbReference>
<gene>
    <name evidence="7" type="ORF">DVS81_11595</name>
</gene>
<dbReference type="Gene3D" id="1.10.1040.10">
    <property type="entry name" value="N-(1-d-carboxylethyl)-l-norvaline Dehydrogenase, domain 2"/>
    <property type="match status" value="1"/>
</dbReference>
<reference evidence="7 8" key="1">
    <citation type="submission" date="2018-05" db="EMBL/GenBank/DDBJ databases">
        <title>Integrated omic analyses show evidence that a Ca. Accumulibacter phosphatis strain performs denitrification under micro-aerobic conditions.</title>
        <authorList>
            <person name="Camejo P.Y."/>
            <person name="Katherine M.D."/>
            <person name="Daniel N.R."/>
        </authorList>
    </citation>
    <scope>NUCLEOTIDE SEQUENCE [LARGE SCALE GENOMIC DNA]</scope>
    <source>
        <strain evidence="7">UW-LDO-IC</strain>
    </source>
</reference>
<organism evidence="7 8">
    <name type="scientific">Candidatus Accumulibacter meliphilus</name>
    <dbReference type="NCBI Taxonomy" id="2211374"/>
    <lineage>
        <taxon>Bacteria</taxon>
        <taxon>Pseudomonadati</taxon>
        <taxon>Pseudomonadota</taxon>
        <taxon>Betaproteobacteria</taxon>
        <taxon>Candidatus Accumulibacter</taxon>
    </lineage>
</organism>
<evidence type="ECO:0000313" key="7">
    <source>
        <dbReference type="EMBL" id="RDE50342.1"/>
    </source>
</evidence>
<comment type="similarity">
    <text evidence="1">Belongs to the HIBADH-related family.</text>
</comment>
<protein>
    <submittedName>
        <fullName evidence="7">2-hydroxy-3-oxopropionate reductase</fullName>
    </submittedName>
</protein>
<dbReference type="InterPro" id="IPR015815">
    <property type="entry name" value="HIBADH-related"/>
</dbReference>
<dbReference type="PIRSF" id="PIRSF000103">
    <property type="entry name" value="HIBADH"/>
    <property type="match status" value="1"/>
</dbReference>
<dbReference type="Gene3D" id="3.40.50.720">
    <property type="entry name" value="NAD(P)-binding Rossmann-like Domain"/>
    <property type="match status" value="1"/>
</dbReference>
<dbReference type="InterPro" id="IPR006115">
    <property type="entry name" value="6PGDH_NADP-bd"/>
</dbReference>
<evidence type="ECO:0000256" key="2">
    <source>
        <dbReference type="ARBA" id="ARBA00023002"/>
    </source>
</evidence>
<dbReference type="SUPFAM" id="SSF48179">
    <property type="entry name" value="6-phosphogluconate dehydrogenase C-terminal domain-like"/>
    <property type="match status" value="1"/>
</dbReference>
<dbReference type="PANTHER" id="PTHR43060">
    <property type="entry name" value="3-HYDROXYISOBUTYRATE DEHYDROGENASE-LIKE 1, MITOCHONDRIAL-RELATED"/>
    <property type="match status" value="1"/>
</dbReference>
<dbReference type="InterPro" id="IPR013328">
    <property type="entry name" value="6PGD_dom2"/>
</dbReference>
<evidence type="ECO:0000259" key="5">
    <source>
        <dbReference type="Pfam" id="PF03446"/>
    </source>
</evidence>
<comment type="caution">
    <text evidence="7">The sequence shown here is derived from an EMBL/GenBank/DDBJ whole genome shotgun (WGS) entry which is preliminary data.</text>
</comment>
<dbReference type="PANTHER" id="PTHR43060:SF15">
    <property type="entry name" value="3-HYDROXYISOBUTYRATE DEHYDROGENASE-LIKE 1, MITOCHONDRIAL-RELATED"/>
    <property type="match status" value="1"/>
</dbReference>
<evidence type="ECO:0000313" key="8">
    <source>
        <dbReference type="Proteomes" id="UP000253831"/>
    </source>
</evidence>
<feature type="domain" description="6-phosphogluconate dehydrogenase NADP-binding" evidence="5">
    <location>
        <begin position="3"/>
        <end position="161"/>
    </location>
</feature>
<dbReference type="PROSITE" id="PS00895">
    <property type="entry name" value="3_HYDROXYISOBUT_DH"/>
    <property type="match status" value="1"/>
</dbReference>